<protein>
    <submittedName>
        <fullName evidence="1">Uncharacterized protein</fullName>
    </submittedName>
</protein>
<evidence type="ECO:0000313" key="2">
    <source>
        <dbReference type="Proteomes" id="UP000237347"/>
    </source>
</evidence>
<proteinExistence type="predicted"/>
<gene>
    <name evidence="1" type="ORF">CFP56_004506</name>
</gene>
<organism evidence="1 2">
    <name type="scientific">Quercus suber</name>
    <name type="common">Cork oak</name>
    <dbReference type="NCBI Taxonomy" id="58331"/>
    <lineage>
        <taxon>Eukaryota</taxon>
        <taxon>Viridiplantae</taxon>
        <taxon>Streptophyta</taxon>
        <taxon>Embryophyta</taxon>
        <taxon>Tracheophyta</taxon>
        <taxon>Spermatophyta</taxon>
        <taxon>Magnoliopsida</taxon>
        <taxon>eudicotyledons</taxon>
        <taxon>Gunneridae</taxon>
        <taxon>Pentapetalae</taxon>
        <taxon>rosids</taxon>
        <taxon>fabids</taxon>
        <taxon>Fagales</taxon>
        <taxon>Fagaceae</taxon>
        <taxon>Quercus</taxon>
    </lineage>
</organism>
<dbReference type="EMBL" id="PKMF04001199">
    <property type="protein sequence ID" value="KAK7813752.1"/>
    <property type="molecule type" value="Genomic_DNA"/>
</dbReference>
<name>A0AAW0IHI4_QUESU</name>
<comment type="caution">
    <text evidence="1">The sequence shown here is derived from an EMBL/GenBank/DDBJ whole genome shotgun (WGS) entry which is preliminary data.</text>
</comment>
<sequence length="137" mass="15663">MPPREMDIDLKGNCGWIFSSIRLFKSPYLNRLADVDGLIVDQLSFMLKILSGYMKSSTSYFRMVLSFGMFHNLTHAQPTFNPICGTRSNFVQPEILNCTVIIHRSKSMTSRSLALVNFQSDGTRKQQIAINERLNPR</sequence>
<accession>A0AAW0IHI4</accession>
<dbReference type="Proteomes" id="UP000237347">
    <property type="component" value="Unassembled WGS sequence"/>
</dbReference>
<evidence type="ECO:0000313" key="1">
    <source>
        <dbReference type="EMBL" id="KAK7813752.1"/>
    </source>
</evidence>
<keyword evidence="2" id="KW-1185">Reference proteome</keyword>
<dbReference type="AlphaFoldDB" id="A0AAW0IHI4"/>
<reference evidence="1 2" key="1">
    <citation type="journal article" date="2018" name="Sci. Data">
        <title>The draft genome sequence of cork oak.</title>
        <authorList>
            <person name="Ramos A.M."/>
            <person name="Usie A."/>
            <person name="Barbosa P."/>
            <person name="Barros P.M."/>
            <person name="Capote T."/>
            <person name="Chaves I."/>
            <person name="Simoes F."/>
            <person name="Abreu I."/>
            <person name="Carrasquinho I."/>
            <person name="Faro C."/>
            <person name="Guimaraes J.B."/>
            <person name="Mendonca D."/>
            <person name="Nobrega F."/>
            <person name="Rodrigues L."/>
            <person name="Saibo N.J.M."/>
            <person name="Varela M.C."/>
            <person name="Egas C."/>
            <person name="Matos J."/>
            <person name="Miguel C.M."/>
            <person name="Oliveira M.M."/>
            <person name="Ricardo C.P."/>
            <person name="Goncalves S."/>
        </authorList>
    </citation>
    <scope>NUCLEOTIDE SEQUENCE [LARGE SCALE GENOMIC DNA]</scope>
    <source>
        <strain evidence="2">cv. HL8</strain>
    </source>
</reference>